<keyword evidence="4 8" id="KW-0812">Transmembrane</keyword>
<feature type="transmembrane region" description="Helical" evidence="8">
    <location>
        <begin position="214"/>
        <end position="236"/>
    </location>
</feature>
<feature type="transmembrane region" description="Helical" evidence="8">
    <location>
        <begin position="189"/>
        <end position="208"/>
    </location>
</feature>
<dbReference type="EMBL" id="SJPQ01000002">
    <property type="protein sequence ID" value="TWT88691.1"/>
    <property type="molecule type" value="Genomic_DNA"/>
</dbReference>
<dbReference type="Proteomes" id="UP000315440">
    <property type="component" value="Unassembled WGS sequence"/>
</dbReference>
<dbReference type="OrthoDB" id="9770347at2"/>
<reference evidence="9 10" key="1">
    <citation type="submission" date="2019-02" db="EMBL/GenBank/DDBJ databases">
        <title>Deep-cultivation of Planctomycetes and their phenomic and genomic characterization uncovers novel biology.</title>
        <authorList>
            <person name="Wiegand S."/>
            <person name="Jogler M."/>
            <person name="Boedeker C."/>
            <person name="Pinto D."/>
            <person name="Vollmers J."/>
            <person name="Rivas-Marin E."/>
            <person name="Kohn T."/>
            <person name="Peeters S.H."/>
            <person name="Heuer A."/>
            <person name="Rast P."/>
            <person name="Oberbeckmann S."/>
            <person name="Bunk B."/>
            <person name="Jeske O."/>
            <person name="Meyerdierks A."/>
            <person name="Storesund J.E."/>
            <person name="Kallscheuer N."/>
            <person name="Luecker S."/>
            <person name="Lage O.M."/>
            <person name="Pohl T."/>
            <person name="Merkel B.J."/>
            <person name="Hornburger P."/>
            <person name="Mueller R.-W."/>
            <person name="Bruemmer F."/>
            <person name="Labrenz M."/>
            <person name="Spormann A.M."/>
            <person name="Op Den Camp H."/>
            <person name="Overmann J."/>
            <person name="Amann R."/>
            <person name="Jetten M.S.M."/>
            <person name="Mascher T."/>
            <person name="Medema M.H."/>
            <person name="Devos D.P."/>
            <person name="Kaster A.-K."/>
            <person name="Ovreas L."/>
            <person name="Rohde M."/>
            <person name="Galperin M.Y."/>
            <person name="Jogler C."/>
        </authorList>
    </citation>
    <scope>NUCLEOTIDE SEQUENCE [LARGE SCALE GENOMIC DNA]</scope>
    <source>
        <strain evidence="9 10">Mal64</strain>
    </source>
</reference>
<dbReference type="AlphaFoldDB" id="A0A5C5ZPI6"/>
<evidence type="ECO:0000256" key="8">
    <source>
        <dbReference type="SAM" id="Phobius"/>
    </source>
</evidence>
<accession>A0A5C5ZPI6</accession>
<comment type="caution">
    <text evidence="9">The sequence shown here is derived from an EMBL/GenBank/DDBJ whole genome shotgun (WGS) entry which is preliminary data.</text>
</comment>
<evidence type="ECO:0000256" key="7">
    <source>
        <dbReference type="SAM" id="MobiDB-lite"/>
    </source>
</evidence>
<dbReference type="InterPro" id="IPR050833">
    <property type="entry name" value="Poly_Biosynth_Transport"/>
</dbReference>
<proteinExistence type="inferred from homology"/>
<feature type="transmembrane region" description="Helical" evidence="8">
    <location>
        <begin position="426"/>
        <end position="445"/>
    </location>
</feature>
<keyword evidence="5 8" id="KW-1133">Transmembrane helix</keyword>
<feature type="transmembrane region" description="Helical" evidence="8">
    <location>
        <begin position="328"/>
        <end position="349"/>
    </location>
</feature>
<sequence length="556" mass="59606">MICWSVARPPLRPTIFWPTPPTDPHRPLATPHDYFSNDSLRKGLKKKTVRGGAFVAVSQALSAVISLVALSILSRLLESADFGVILKAAVFTGFAAMFVDAGMSMATVQREEINRRQVSNLFWFSTAMGLAIALLVSLLSPLVSLFYQDPRLTPVVVILSCAYLFSGMTSQHQAMMKRAMQYDRLTMTAVVSLIIGQGVGVAMAWWLHESEHGYWALAAIPVATAAAKMALSWLVCPWRPDAPKRGVGTREMIVFGADLTGFSTVNYLSRNLDNMLIGWWWGDAALGFYGQAYKLFALPMRLINAPVANVMVPALSRLTSDPQRYRTAYLKVTGATTLLIIPAAAYGLVAAPWLIPAALGPGWEPAVPIFRALLLMGMLQPVANSTGWLFVSQGRSREQLQWGLVGSSLCLLSFLVGLPWGAVGVALAYSLGGLLVRTPLLFWWVGRRGPVSARDLIGTLLRAAPHAAVVALANLPLLMWLDEETAPLVGVAATLGVTAVAYAASLAAIPSSRRLVLELKRVGGELRGGGVAQAAGGGDTGQPDPGPAPLKPQETT</sequence>
<feature type="transmembrane region" description="Helical" evidence="8">
    <location>
        <begin position="402"/>
        <end position="420"/>
    </location>
</feature>
<gene>
    <name evidence="9" type="primary">wzxC</name>
    <name evidence="9" type="ORF">Mal64_21780</name>
</gene>
<evidence type="ECO:0000313" key="10">
    <source>
        <dbReference type="Proteomes" id="UP000315440"/>
    </source>
</evidence>
<protein>
    <submittedName>
        <fullName evidence="9">Lipopolysaccharide biosynthesis protein WzxC</fullName>
    </submittedName>
</protein>
<organism evidence="9 10">
    <name type="scientific">Pseudobythopirellula maris</name>
    <dbReference type="NCBI Taxonomy" id="2527991"/>
    <lineage>
        <taxon>Bacteria</taxon>
        <taxon>Pseudomonadati</taxon>
        <taxon>Planctomycetota</taxon>
        <taxon>Planctomycetia</taxon>
        <taxon>Pirellulales</taxon>
        <taxon>Lacipirellulaceae</taxon>
        <taxon>Pseudobythopirellula</taxon>
    </lineage>
</organism>
<evidence type="ECO:0000313" key="9">
    <source>
        <dbReference type="EMBL" id="TWT88691.1"/>
    </source>
</evidence>
<evidence type="ECO:0000256" key="3">
    <source>
        <dbReference type="ARBA" id="ARBA00022475"/>
    </source>
</evidence>
<dbReference type="CDD" id="cd13127">
    <property type="entry name" value="MATE_tuaB_like"/>
    <property type="match status" value="1"/>
</dbReference>
<dbReference type="Pfam" id="PF13440">
    <property type="entry name" value="Polysacc_synt_3"/>
    <property type="match status" value="1"/>
</dbReference>
<evidence type="ECO:0000256" key="5">
    <source>
        <dbReference type="ARBA" id="ARBA00022989"/>
    </source>
</evidence>
<comment type="subcellular location">
    <subcellularLocation>
        <location evidence="1">Cell membrane</location>
        <topology evidence="1">Multi-pass membrane protein</topology>
    </subcellularLocation>
</comment>
<evidence type="ECO:0000256" key="4">
    <source>
        <dbReference type="ARBA" id="ARBA00022692"/>
    </source>
</evidence>
<feature type="transmembrane region" description="Helical" evidence="8">
    <location>
        <begin position="51"/>
        <end position="73"/>
    </location>
</feature>
<feature type="compositionally biased region" description="Gly residues" evidence="7">
    <location>
        <begin position="530"/>
        <end position="540"/>
    </location>
</feature>
<feature type="transmembrane region" description="Helical" evidence="8">
    <location>
        <begin position="457"/>
        <end position="481"/>
    </location>
</feature>
<name>A0A5C5ZPI6_9BACT</name>
<feature type="transmembrane region" description="Helical" evidence="8">
    <location>
        <begin position="369"/>
        <end position="390"/>
    </location>
</feature>
<dbReference type="PANTHER" id="PTHR30250">
    <property type="entry name" value="PST FAMILY PREDICTED COLANIC ACID TRANSPORTER"/>
    <property type="match status" value="1"/>
</dbReference>
<evidence type="ECO:0000256" key="2">
    <source>
        <dbReference type="ARBA" id="ARBA00007430"/>
    </source>
</evidence>
<evidence type="ECO:0000256" key="6">
    <source>
        <dbReference type="ARBA" id="ARBA00023136"/>
    </source>
</evidence>
<keyword evidence="10" id="KW-1185">Reference proteome</keyword>
<dbReference type="PANTHER" id="PTHR30250:SF10">
    <property type="entry name" value="LIPOPOLYSACCHARIDE BIOSYNTHESIS PROTEIN WZXC"/>
    <property type="match status" value="1"/>
</dbReference>
<keyword evidence="3" id="KW-1003">Cell membrane</keyword>
<keyword evidence="6 8" id="KW-0472">Membrane</keyword>
<feature type="transmembrane region" description="Helical" evidence="8">
    <location>
        <begin position="151"/>
        <end position="168"/>
    </location>
</feature>
<comment type="similarity">
    <text evidence="2">Belongs to the polysaccharide synthase family.</text>
</comment>
<feature type="transmembrane region" description="Helical" evidence="8">
    <location>
        <begin position="120"/>
        <end position="139"/>
    </location>
</feature>
<dbReference type="GO" id="GO:0005886">
    <property type="term" value="C:plasma membrane"/>
    <property type="evidence" value="ECO:0007669"/>
    <property type="project" value="UniProtKB-SubCell"/>
</dbReference>
<feature type="region of interest" description="Disordered" evidence="7">
    <location>
        <begin position="530"/>
        <end position="556"/>
    </location>
</feature>
<evidence type="ECO:0000256" key="1">
    <source>
        <dbReference type="ARBA" id="ARBA00004651"/>
    </source>
</evidence>
<feature type="transmembrane region" description="Helical" evidence="8">
    <location>
        <begin position="85"/>
        <end position="108"/>
    </location>
</feature>
<feature type="transmembrane region" description="Helical" evidence="8">
    <location>
        <begin position="487"/>
        <end position="509"/>
    </location>
</feature>